<dbReference type="InterPro" id="IPR038555">
    <property type="entry name" value="Zincin_1_sf"/>
</dbReference>
<dbReference type="Gene3D" id="3.30.2010.20">
    <property type="match status" value="1"/>
</dbReference>
<dbReference type="SUPFAM" id="SSF55486">
    <property type="entry name" value="Metalloproteases ('zincins'), catalytic domain"/>
    <property type="match status" value="1"/>
</dbReference>
<dbReference type="InterPro" id="IPR010428">
    <property type="entry name" value="Zincin_1"/>
</dbReference>
<evidence type="ECO:0000313" key="2">
    <source>
        <dbReference type="Proteomes" id="UP000230392"/>
    </source>
</evidence>
<comment type="caution">
    <text evidence="1">The sequence shown here is derived from an EMBL/GenBank/DDBJ whole genome shotgun (WGS) entry which is preliminary data.</text>
</comment>
<evidence type="ECO:0000313" key="1">
    <source>
        <dbReference type="EMBL" id="PIP16261.1"/>
    </source>
</evidence>
<accession>A0A2G9YCK3</accession>
<reference evidence="1 2" key="1">
    <citation type="submission" date="2017-09" db="EMBL/GenBank/DDBJ databases">
        <title>Depth-based differentiation of microbial function through sediment-hosted aquifers and enrichment of novel symbionts in the deep terrestrial subsurface.</title>
        <authorList>
            <person name="Probst A.J."/>
            <person name="Ladd B."/>
            <person name="Jarett J.K."/>
            <person name="Geller-Mcgrath D.E."/>
            <person name="Sieber C.M."/>
            <person name="Emerson J.B."/>
            <person name="Anantharaman K."/>
            <person name="Thomas B.C."/>
            <person name="Malmstrom R."/>
            <person name="Stieglmeier M."/>
            <person name="Klingl A."/>
            <person name="Woyke T."/>
            <person name="Ryan C.M."/>
            <person name="Banfield J.F."/>
        </authorList>
    </citation>
    <scope>NUCLEOTIDE SEQUENCE [LARGE SCALE GENOMIC DNA]</scope>
    <source>
        <strain evidence="1">CG23_combo_of_CG06-09_8_20_14_all_48_7</strain>
    </source>
</reference>
<proteinExistence type="predicted"/>
<protein>
    <submittedName>
        <fullName evidence="1">Uncharacterized protein</fullName>
    </submittedName>
</protein>
<organism evidence="1 2">
    <name type="scientific">bacterium (Candidatus Ratteibacteria) CG23_combo_of_CG06-09_8_20_14_all_48_7</name>
    <dbReference type="NCBI Taxonomy" id="2014292"/>
    <lineage>
        <taxon>Bacteria</taxon>
        <taxon>Candidatus Ratteibacteria</taxon>
    </lineage>
</organism>
<name>A0A2G9YCK3_9BACT</name>
<sequence>PIESLCGNETQVKEKIKEVLKHEVGHHFGFNEKELAEI</sequence>
<dbReference type="AlphaFoldDB" id="A0A2G9YCK3"/>
<feature type="non-terminal residue" evidence="1">
    <location>
        <position position="1"/>
    </location>
</feature>
<dbReference type="EMBL" id="PCRF01000162">
    <property type="protein sequence ID" value="PIP16261.1"/>
    <property type="molecule type" value="Genomic_DNA"/>
</dbReference>
<dbReference type="Proteomes" id="UP000230392">
    <property type="component" value="Unassembled WGS sequence"/>
</dbReference>
<gene>
    <name evidence="1" type="ORF">COX46_03315</name>
</gene>
<dbReference type="Pfam" id="PF06262">
    <property type="entry name" value="Zincin_1"/>
    <property type="match status" value="1"/>
</dbReference>